<organism evidence="6 7">
    <name type="scientific">Fusarium albosuccineum</name>
    <dbReference type="NCBI Taxonomy" id="1237068"/>
    <lineage>
        <taxon>Eukaryota</taxon>
        <taxon>Fungi</taxon>
        <taxon>Dikarya</taxon>
        <taxon>Ascomycota</taxon>
        <taxon>Pezizomycotina</taxon>
        <taxon>Sordariomycetes</taxon>
        <taxon>Hypocreomycetidae</taxon>
        <taxon>Hypocreales</taxon>
        <taxon>Nectriaceae</taxon>
        <taxon>Fusarium</taxon>
        <taxon>Fusarium decemcellulare species complex</taxon>
    </lineage>
</organism>
<dbReference type="SMART" id="SM00822">
    <property type="entry name" value="PKS_KR"/>
    <property type="match status" value="1"/>
</dbReference>
<dbReference type="InterPro" id="IPR002347">
    <property type="entry name" value="SDR_fam"/>
</dbReference>
<keyword evidence="7" id="KW-1185">Reference proteome</keyword>
<dbReference type="Pfam" id="PF13561">
    <property type="entry name" value="adh_short_C2"/>
    <property type="match status" value="1"/>
</dbReference>
<dbReference type="Gene3D" id="3.40.50.720">
    <property type="entry name" value="NAD(P)-binding Rossmann-like Domain"/>
    <property type="match status" value="1"/>
</dbReference>
<dbReference type="PRINTS" id="PR00081">
    <property type="entry name" value="GDHRDH"/>
</dbReference>
<dbReference type="PRINTS" id="PR00080">
    <property type="entry name" value="SDRFAMILY"/>
</dbReference>
<evidence type="ECO:0000256" key="3">
    <source>
        <dbReference type="ARBA" id="ARBA00023002"/>
    </source>
</evidence>
<evidence type="ECO:0000256" key="1">
    <source>
        <dbReference type="ARBA" id="ARBA00006484"/>
    </source>
</evidence>
<dbReference type="GO" id="GO:0016491">
    <property type="term" value="F:oxidoreductase activity"/>
    <property type="evidence" value="ECO:0007669"/>
    <property type="project" value="UniProtKB-KW"/>
</dbReference>
<dbReference type="OrthoDB" id="1669814at2759"/>
<name>A0A8H4NUH6_9HYPO</name>
<reference evidence="6 7" key="1">
    <citation type="submission" date="2020-01" db="EMBL/GenBank/DDBJ databases">
        <title>Identification and distribution of gene clusters putatively required for synthesis of sphingolipid metabolism inhibitors in phylogenetically diverse species of the filamentous fungus Fusarium.</title>
        <authorList>
            <person name="Kim H.-S."/>
            <person name="Busman M."/>
            <person name="Brown D.W."/>
            <person name="Divon H."/>
            <person name="Uhlig S."/>
            <person name="Proctor R.H."/>
        </authorList>
    </citation>
    <scope>NUCLEOTIDE SEQUENCE [LARGE SCALE GENOMIC DNA]</scope>
    <source>
        <strain evidence="6 7">NRRL 20459</strain>
    </source>
</reference>
<dbReference type="InterPro" id="IPR036291">
    <property type="entry name" value="NAD(P)-bd_dom_sf"/>
</dbReference>
<feature type="domain" description="Ketoreductase" evidence="5">
    <location>
        <begin position="7"/>
        <end position="196"/>
    </location>
</feature>
<dbReference type="InterPro" id="IPR020904">
    <property type="entry name" value="Sc_DH/Rdtase_CS"/>
</dbReference>
<evidence type="ECO:0000313" key="6">
    <source>
        <dbReference type="EMBL" id="KAF4448170.1"/>
    </source>
</evidence>
<dbReference type="PANTHER" id="PTHR24321:SF8">
    <property type="entry name" value="ESTRADIOL 17-BETA-DEHYDROGENASE 8-RELATED"/>
    <property type="match status" value="1"/>
</dbReference>
<dbReference type="SUPFAM" id="SSF51735">
    <property type="entry name" value="NAD(P)-binding Rossmann-fold domains"/>
    <property type="match status" value="1"/>
</dbReference>
<keyword evidence="4" id="KW-0520">NAD</keyword>
<proteinExistence type="inferred from homology"/>
<sequence length="257" mass="26971">MDNLQGKVFAITGGASGIGLATAELLTQRGASVSLADVQEQQLLQVANRIRASGAPVLTCVVDVRKPEQVDGWIKETVSVFGQLHGVANMAGVSPRKKSADGIAGQDEEDWQMGDTDKWKFVLDINLTGLMHCLRSEMPHVAPGGSVVNASSVMGLQGRANSGAYAASKHGVIGLSRCVAKEAGPRGIRVNCIAPGFIETPMLTSSFGDKMDQLGNSVPLGRVRKPKDAAALIAFLLSDKSKYITATVLTVDGGWQG</sequence>
<accession>A0A8H4NUH6</accession>
<comment type="similarity">
    <text evidence="1">Belongs to the short-chain dehydrogenases/reductases (SDR) family.</text>
</comment>
<comment type="caution">
    <text evidence="6">The sequence shown here is derived from an EMBL/GenBank/DDBJ whole genome shotgun (WGS) entry which is preliminary data.</text>
</comment>
<dbReference type="Proteomes" id="UP000554235">
    <property type="component" value="Unassembled WGS sequence"/>
</dbReference>
<dbReference type="EMBL" id="JAADYS010003343">
    <property type="protein sequence ID" value="KAF4448170.1"/>
    <property type="molecule type" value="Genomic_DNA"/>
</dbReference>
<dbReference type="PROSITE" id="PS00061">
    <property type="entry name" value="ADH_SHORT"/>
    <property type="match status" value="1"/>
</dbReference>
<evidence type="ECO:0000259" key="5">
    <source>
        <dbReference type="SMART" id="SM00822"/>
    </source>
</evidence>
<gene>
    <name evidence="6" type="ORF">FALBO_16839</name>
</gene>
<evidence type="ECO:0000256" key="4">
    <source>
        <dbReference type="ARBA" id="ARBA00023027"/>
    </source>
</evidence>
<keyword evidence="2" id="KW-0521">NADP</keyword>
<evidence type="ECO:0000256" key="2">
    <source>
        <dbReference type="ARBA" id="ARBA00022857"/>
    </source>
</evidence>
<dbReference type="InterPro" id="IPR057326">
    <property type="entry name" value="KR_dom"/>
</dbReference>
<protein>
    <submittedName>
        <fullName evidence="6">Short chain dehydrogenase reductase family</fullName>
    </submittedName>
</protein>
<evidence type="ECO:0000313" key="7">
    <source>
        <dbReference type="Proteomes" id="UP000554235"/>
    </source>
</evidence>
<dbReference type="CDD" id="cd05233">
    <property type="entry name" value="SDR_c"/>
    <property type="match status" value="1"/>
</dbReference>
<dbReference type="AlphaFoldDB" id="A0A8H4NUH6"/>
<dbReference type="FunFam" id="3.40.50.720:FF:000084">
    <property type="entry name" value="Short-chain dehydrogenase reductase"/>
    <property type="match status" value="1"/>
</dbReference>
<keyword evidence="3" id="KW-0560">Oxidoreductase</keyword>
<dbReference type="PANTHER" id="PTHR24321">
    <property type="entry name" value="DEHYDROGENASES, SHORT CHAIN"/>
    <property type="match status" value="1"/>
</dbReference>